<dbReference type="Gene3D" id="3.40.800.10">
    <property type="entry name" value="Ureohydrolase domain"/>
    <property type="match status" value="1"/>
</dbReference>
<dbReference type="GO" id="GO:0004053">
    <property type="term" value="F:arginase activity"/>
    <property type="evidence" value="ECO:0007669"/>
    <property type="project" value="UniProtKB-EC"/>
</dbReference>
<keyword evidence="13" id="KW-1185">Reference proteome</keyword>
<dbReference type="UniPathway" id="UPA00158">
    <property type="reaction ID" value="UER00270"/>
</dbReference>
<dbReference type="GO" id="GO:0030145">
    <property type="term" value="F:manganese ion binding"/>
    <property type="evidence" value="ECO:0007669"/>
    <property type="project" value="TreeGrafter"/>
</dbReference>
<keyword evidence="5" id="KW-0056">Arginine metabolism</keyword>
<comment type="similarity">
    <text evidence="10 11">Belongs to the arginase family.</text>
</comment>
<comment type="cofactor">
    <cofactor evidence="1">
        <name>Mn(2+)</name>
        <dbReference type="ChEBI" id="CHEBI:29035"/>
    </cofactor>
</comment>
<dbReference type="InterPro" id="IPR023696">
    <property type="entry name" value="Ureohydrolase_dom_sf"/>
</dbReference>
<dbReference type="Pfam" id="PF00491">
    <property type="entry name" value="Arginase"/>
    <property type="match status" value="1"/>
</dbReference>
<dbReference type="EMBL" id="LR699119">
    <property type="protein sequence ID" value="VVC76040.1"/>
    <property type="molecule type" value="Genomic_DNA"/>
</dbReference>
<evidence type="ECO:0000256" key="10">
    <source>
        <dbReference type="PROSITE-ProRule" id="PRU00742"/>
    </source>
</evidence>
<keyword evidence="6" id="KW-0479">Metal-binding</keyword>
<dbReference type="EC" id="3.5.3.1" evidence="3"/>
<evidence type="ECO:0000256" key="2">
    <source>
        <dbReference type="ARBA" id="ARBA00005098"/>
    </source>
</evidence>
<reference evidence="12 13" key="1">
    <citation type="submission" date="2019-08" db="EMBL/GenBank/DDBJ databases">
        <authorList>
            <person name="Guy L."/>
        </authorList>
    </citation>
    <scope>NUCLEOTIDE SEQUENCE [LARGE SCALE GENOMIC DNA]</scope>
    <source>
        <strain evidence="12 13">SGT-108</strain>
    </source>
</reference>
<evidence type="ECO:0000256" key="4">
    <source>
        <dbReference type="ARBA" id="ARBA00018123"/>
    </source>
</evidence>
<accession>A0A5E4PG93</accession>
<name>A0A5E4PG93_9COXI</name>
<sequence length="302" mass="32858">MTELNFRLIGYSCGIAGADIHAGDGPIVMRKSGLLQDLSRQGYPFTWEAMITSPDFNALSIEKRVGLSCDALAREVSRLACAQVPFGVIGGDHTCAIGTWSGIYDALHEKGDFGLIWIDAHMDSHTPDTSITGRIHGMPLACLLGEGYDDLTGVLHPAPKLKPENICLIGVRSFEQGEADFLKRMNVRIFYMDEVKQRGFPAVLEDAVSHVSRHTFGYGISLDLDGIDPVEAPAVDVPEPDGIHAQDLLNGLSAISSDPRLIAAEIVEFDPSRDENRKTEKIIISVLQALHGGKQLQLRGRS</sequence>
<gene>
    <name evidence="12" type="primary">rocF</name>
    <name evidence="12" type="ORF">AQUSIP_13420</name>
</gene>
<evidence type="ECO:0000256" key="1">
    <source>
        <dbReference type="ARBA" id="ARBA00001936"/>
    </source>
</evidence>
<comment type="pathway">
    <text evidence="2">Nitrogen metabolism; urea cycle; L-ornithine and urea from L-arginine: step 1/1.</text>
</comment>
<evidence type="ECO:0000256" key="11">
    <source>
        <dbReference type="RuleBase" id="RU003684"/>
    </source>
</evidence>
<dbReference type="InterPro" id="IPR006035">
    <property type="entry name" value="Ureohydrolase"/>
</dbReference>
<evidence type="ECO:0000256" key="5">
    <source>
        <dbReference type="ARBA" id="ARBA00022503"/>
    </source>
</evidence>
<keyword evidence="7 11" id="KW-0378">Hydrolase</keyword>
<comment type="catalytic activity">
    <reaction evidence="9">
        <text>L-arginine + H2O = urea + L-ornithine</text>
        <dbReference type="Rhea" id="RHEA:20569"/>
        <dbReference type="ChEBI" id="CHEBI:15377"/>
        <dbReference type="ChEBI" id="CHEBI:16199"/>
        <dbReference type="ChEBI" id="CHEBI:32682"/>
        <dbReference type="ChEBI" id="CHEBI:46911"/>
        <dbReference type="EC" id="3.5.3.1"/>
    </reaction>
</comment>
<dbReference type="InterPro" id="IPR020855">
    <property type="entry name" value="Ureohydrolase_Mn_BS"/>
</dbReference>
<organism evidence="12 13">
    <name type="scientific">Aquicella siphonis</name>
    <dbReference type="NCBI Taxonomy" id="254247"/>
    <lineage>
        <taxon>Bacteria</taxon>
        <taxon>Pseudomonadati</taxon>
        <taxon>Pseudomonadota</taxon>
        <taxon>Gammaproteobacteria</taxon>
        <taxon>Legionellales</taxon>
        <taxon>Coxiellaceae</taxon>
        <taxon>Aquicella</taxon>
    </lineage>
</organism>
<evidence type="ECO:0000256" key="3">
    <source>
        <dbReference type="ARBA" id="ARBA00012168"/>
    </source>
</evidence>
<protein>
    <recommendedName>
        <fullName evidence="4">Arginase</fullName>
        <ecNumber evidence="3">3.5.3.1</ecNumber>
    </recommendedName>
</protein>
<dbReference type="PROSITE" id="PS51409">
    <property type="entry name" value="ARGINASE_2"/>
    <property type="match status" value="1"/>
</dbReference>
<evidence type="ECO:0000256" key="9">
    <source>
        <dbReference type="ARBA" id="ARBA00047391"/>
    </source>
</evidence>
<dbReference type="KEGG" id="asip:AQUSIP_13420"/>
<dbReference type="AlphaFoldDB" id="A0A5E4PG93"/>
<dbReference type="RefSeq" id="WP_148339293.1">
    <property type="nucleotide sequence ID" value="NZ_LR699119.1"/>
</dbReference>
<dbReference type="OrthoDB" id="9789727at2"/>
<dbReference type="InterPro" id="IPR014033">
    <property type="entry name" value="Arginase"/>
</dbReference>
<dbReference type="PRINTS" id="PR00116">
    <property type="entry name" value="ARGINASE"/>
</dbReference>
<dbReference type="CDD" id="cd09989">
    <property type="entry name" value="Arginase"/>
    <property type="match status" value="1"/>
</dbReference>
<evidence type="ECO:0000256" key="8">
    <source>
        <dbReference type="ARBA" id="ARBA00023211"/>
    </source>
</evidence>
<proteinExistence type="inferred from homology"/>
<dbReference type="Proteomes" id="UP000324194">
    <property type="component" value="Chromosome 1"/>
</dbReference>
<dbReference type="GO" id="GO:0005829">
    <property type="term" value="C:cytosol"/>
    <property type="evidence" value="ECO:0007669"/>
    <property type="project" value="TreeGrafter"/>
</dbReference>
<dbReference type="GO" id="GO:0000050">
    <property type="term" value="P:urea cycle"/>
    <property type="evidence" value="ECO:0007669"/>
    <property type="project" value="UniProtKB-UniPathway"/>
</dbReference>
<evidence type="ECO:0000256" key="6">
    <source>
        <dbReference type="ARBA" id="ARBA00022723"/>
    </source>
</evidence>
<dbReference type="PROSITE" id="PS01053">
    <property type="entry name" value="ARGINASE_1"/>
    <property type="match status" value="1"/>
</dbReference>
<evidence type="ECO:0000256" key="7">
    <source>
        <dbReference type="ARBA" id="ARBA00022801"/>
    </source>
</evidence>
<dbReference type="PANTHER" id="PTHR43782">
    <property type="entry name" value="ARGINASE"/>
    <property type="match status" value="1"/>
</dbReference>
<evidence type="ECO:0000313" key="13">
    <source>
        <dbReference type="Proteomes" id="UP000324194"/>
    </source>
</evidence>
<dbReference type="GO" id="GO:0006525">
    <property type="term" value="P:arginine metabolic process"/>
    <property type="evidence" value="ECO:0007669"/>
    <property type="project" value="UniProtKB-KW"/>
</dbReference>
<evidence type="ECO:0000313" key="12">
    <source>
        <dbReference type="EMBL" id="VVC76040.1"/>
    </source>
</evidence>
<dbReference type="SUPFAM" id="SSF52768">
    <property type="entry name" value="Arginase/deacetylase"/>
    <property type="match status" value="1"/>
</dbReference>
<dbReference type="PANTHER" id="PTHR43782:SF3">
    <property type="entry name" value="ARGINASE"/>
    <property type="match status" value="1"/>
</dbReference>
<keyword evidence="8" id="KW-0464">Manganese</keyword>